<protein>
    <submittedName>
        <fullName evidence="1">Uncharacterized protein</fullName>
    </submittedName>
</protein>
<dbReference type="STRING" id="1423777.FD46_GL000295"/>
<evidence type="ECO:0000313" key="1">
    <source>
        <dbReference type="EMBL" id="KRL06623.1"/>
    </source>
</evidence>
<accession>A0A0R1MEZ0</accession>
<dbReference type="PATRIC" id="fig|1423777.3.peg.312"/>
<proteinExistence type="predicted"/>
<evidence type="ECO:0000313" key="2">
    <source>
        <dbReference type="Proteomes" id="UP000051686"/>
    </source>
</evidence>
<sequence>MPFIDIGACYDKLFYPIKINEIAEQSGCCVNEVKELFEKLLRRKIVIKESSNFLLDTINYPAQLCKFNKKIQVLVLSDVYITQLLTIKESFKINKNIFFTYIFNNINNNLFDKGISHLINDHNNKAINLDDRTKFKDIIKNKEYNLIISLDYGNINKFKKNDKNYFLEHFAIVHNVPVIYANLNAQSYLVGPLYVPKKTAPFTSLSKCNVQFPKENEQNILISPLLAGIVVNIIINELNWFCFRIVTPLLMNRVIYSSNTMLENKFVKLYRY</sequence>
<gene>
    <name evidence="1" type="ORF">FD46_GL000295</name>
</gene>
<dbReference type="AlphaFoldDB" id="A0A0R1MEZ0"/>
<dbReference type="Proteomes" id="UP000051686">
    <property type="component" value="Unassembled WGS sequence"/>
</dbReference>
<name>A0A0R1MEZ0_9LACO</name>
<comment type="caution">
    <text evidence="1">The sequence shown here is derived from an EMBL/GenBank/DDBJ whole genome shotgun (WGS) entry which is preliminary data.</text>
</comment>
<keyword evidence="2" id="KW-1185">Reference proteome</keyword>
<reference evidence="1 2" key="1">
    <citation type="journal article" date="2015" name="Genome Announc.">
        <title>Expanding the biotechnology potential of lactobacilli through comparative genomics of 213 strains and associated genera.</title>
        <authorList>
            <person name="Sun Z."/>
            <person name="Harris H.M."/>
            <person name="McCann A."/>
            <person name="Guo C."/>
            <person name="Argimon S."/>
            <person name="Zhang W."/>
            <person name="Yang X."/>
            <person name="Jeffery I.B."/>
            <person name="Cooney J.C."/>
            <person name="Kagawa T.F."/>
            <person name="Liu W."/>
            <person name="Song Y."/>
            <person name="Salvetti E."/>
            <person name="Wrobel A."/>
            <person name="Rasinkangas P."/>
            <person name="Parkhill J."/>
            <person name="Rea M.C."/>
            <person name="O'Sullivan O."/>
            <person name="Ritari J."/>
            <person name="Douillard F.P."/>
            <person name="Paul Ross R."/>
            <person name="Yang R."/>
            <person name="Briner A.E."/>
            <person name="Felis G.E."/>
            <person name="de Vos W.M."/>
            <person name="Barrangou R."/>
            <person name="Klaenhammer T.R."/>
            <person name="Caufield P.W."/>
            <person name="Cui Y."/>
            <person name="Zhang H."/>
            <person name="O'Toole P.W."/>
        </authorList>
    </citation>
    <scope>NUCLEOTIDE SEQUENCE [LARGE SCALE GENOMIC DNA]</scope>
    <source>
        <strain evidence="1 2">DSM 19972</strain>
    </source>
</reference>
<organism evidence="1 2">
    <name type="scientific">Liquorilactobacillus oeni DSM 19972</name>
    <dbReference type="NCBI Taxonomy" id="1423777"/>
    <lineage>
        <taxon>Bacteria</taxon>
        <taxon>Bacillati</taxon>
        <taxon>Bacillota</taxon>
        <taxon>Bacilli</taxon>
        <taxon>Lactobacillales</taxon>
        <taxon>Lactobacillaceae</taxon>
        <taxon>Liquorilactobacillus</taxon>
    </lineage>
</organism>
<dbReference type="EMBL" id="AZEH01000001">
    <property type="protein sequence ID" value="KRL06623.1"/>
    <property type="molecule type" value="Genomic_DNA"/>
</dbReference>